<reference evidence="2" key="1">
    <citation type="journal article" date="2014" name="Int. J. Syst. Evol. Microbiol.">
        <title>Complete genome sequence of Corynebacterium casei LMG S-19264T (=DSM 44701T), isolated from a smear-ripened cheese.</title>
        <authorList>
            <consortium name="US DOE Joint Genome Institute (JGI-PGF)"/>
            <person name="Walter F."/>
            <person name="Albersmeier A."/>
            <person name="Kalinowski J."/>
            <person name="Ruckert C."/>
        </authorList>
    </citation>
    <scope>NUCLEOTIDE SEQUENCE</scope>
    <source>
        <strain evidence="2">JCM 4477</strain>
    </source>
</reference>
<dbReference type="InterPro" id="IPR037407">
    <property type="entry name" value="MLP_fam"/>
</dbReference>
<dbReference type="GO" id="GO:0005829">
    <property type="term" value="C:cytosol"/>
    <property type="evidence" value="ECO:0007669"/>
    <property type="project" value="TreeGrafter"/>
</dbReference>
<dbReference type="PANTHER" id="PTHR38444">
    <property type="entry name" value="ENTEROBACTIN BIOSYNTHESIS PROTEIN YBDZ"/>
    <property type="match status" value="1"/>
</dbReference>
<dbReference type="GO" id="GO:0019290">
    <property type="term" value="P:siderophore biosynthetic process"/>
    <property type="evidence" value="ECO:0007669"/>
    <property type="project" value="TreeGrafter"/>
</dbReference>
<reference evidence="2" key="2">
    <citation type="submission" date="2020-09" db="EMBL/GenBank/DDBJ databases">
        <authorList>
            <person name="Sun Q."/>
            <person name="Ohkuma M."/>
        </authorList>
    </citation>
    <scope>NUCLEOTIDE SEQUENCE</scope>
    <source>
        <strain evidence="2">JCM 4477</strain>
    </source>
</reference>
<dbReference type="Proteomes" id="UP000630718">
    <property type="component" value="Unassembled WGS sequence"/>
</dbReference>
<dbReference type="Pfam" id="PF03621">
    <property type="entry name" value="MbtH"/>
    <property type="match status" value="1"/>
</dbReference>
<dbReference type="PANTHER" id="PTHR38444:SF1">
    <property type="entry name" value="ENTEROBACTIN BIOSYNTHESIS PROTEIN YBDZ"/>
    <property type="match status" value="1"/>
</dbReference>
<sequence length="86" mass="10102">MANPFDDENGRFLALINDEGQYSLWPAFADVPAGWEIAHAEDTRRTILEYIEKNWTDMRPKSLIEEMRRYEEQAAEEQATYEKTTS</sequence>
<dbReference type="SMART" id="SM00923">
    <property type="entry name" value="MbtH"/>
    <property type="match status" value="1"/>
</dbReference>
<dbReference type="InterPro" id="IPR005153">
    <property type="entry name" value="MbtH-like_dom"/>
</dbReference>
<evidence type="ECO:0000313" key="3">
    <source>
        <dbReference type="Proteomes" id="UP000630718"/>
    </source>
</evidence>
<dbReference type="AlphaFoldDB" id="A0A919B164"/>
<keyword evidence="3" id="KW-1185">Reference proteome</keyword>
<comment type="caution">
    <text evidence="2">The sequence shown here is derived from an EMBL/GenBank/DDBJ whole genome shotgun (WGS) entry which is preliminary data.</text>
</comment>
<name>A0A919B164_9ACTN</name>
<evidence type="ECO:0000259" key="1">
    <source>
        <dbReference type="SMART" id="SM00923"/>
    </source>
</evidence>
<dbReference type="InterPro" id="IPR038020">
    <property type="entry name" value="MbtH-like_sf"/>
</dbReference>
<feature type="domain" description="MbtH-like" evidence="1">
    <location>
        <begin position="3"/>
        <end position="53"/>
    </location>
</feature>
<dbReference type="Gene3D" id="3.90.820.10">
    <property type="entry name" value="Structural Genomics, Unknown Function 30-nov-00 1gh9 Mol_id"/>
    <property type="match status" value="1"/>
</dbReference>
<dbReference type="SUPFAM" id="SSF160582">
    <property type="entry name" value="MbtH-like"/>
    <property type="match status" value="1"/>
</dbReference>
<accession>A0A919B164</accession>
<gene>
    <name evidence="2" type="ORF">GCM10018772_69490</name>
</gene>
<organism evidence="2 3">
    <name type="scientific">Streptomyces fumanus</name>
    <dbReference type="NCBI Taxonomy" id="67302"/>
    <lineage>
        <taxon>Bacteria</taxon>
        <taxon>Bacillati</taxon>
        <taxon>Actinomycetota</taxon>
        <taxon>Actinomycetes</taxon>
        <taxon>Kitasatosporales</taxon>
        <taxon>Streptomycetaceae</taxon>
        <taxon>Streptomyces</taxon>
    </lineage>
</organism>
<protein>
    <recommendedName>
        <fullName evidence="1">MbtH-like domain-containing protein</fullName>
    </recommendedName>
</protein>
<dbReference type="RefSeq" id="WP_308438958.1">
    <property type="nucleotide sequence ID" value="NZ_BNBI01000024.1"/>
</dbReference>
<evidence type="ECO:0000313" key="2">
    <source>
        <dbReference type="EMBL" id="GHF33967.1"/>
    </source>
</evidence>
<dbReference type="EMBL" id="BNBI01000024">
    <property type="protein sequence ID" value="GHF33967.1"/>
    <property type="molecule type" value="Genomic_DNA"/>
</dbReference>
<proteinExistence type="predicted"/>